<protein>
    <submittedName>
        <fullName evidence="3">RNA-directed DNA polymerase, eukaryota, reverse transcriptase zinc-binding domain protein</fullName>
    </submittedName>
</protein>
<evidence type="ECO:0000259" key="2">
    <source>
        <dbReference type="Pfam" id="PF14111"/>
    </source>
</evidence>
<sequence>MMDLWRNDGFLEDLNGVHFPPINGMVEHINDENKGQKDYLDVDDNSKNNSVDHNSVENIEVMDELFASKSSEDRVKINADGEEVDIVKSTRLDNKLQTIPTEVSENRDNVMIFDDELIELGSKKWSLIVYGQFIGCSIGFNEARYHIRMMWNKFGLRDVIAKNGVFYFKFQDEEGIKEVINNGPWMVNNKPLAVQKWSIDMCLNKVEPKKIPVWVKMRNVPMEAWSVKGISALASSIGKPAIMDEITAKMCVTKVGRVGFARVLVEIDAEKGIKDKIEIMYKSKSIAEGTKKVVEVEYSWIPRVCSHYKVFGHTDSFCKKKSKIVGDNESKKNNGNGFRVMQNRKYSREGLNVNKRNNVLNGQHNKMWYGKRHDGVNNKWNQNNRFEYRLRKEDEGKCKEASRNKEKDIGNINNEQANRENMKKKDNEMMNQEGSTSKENRNGNRVLGSNRFTLLNALIDEEELVPNIDQRKIVDEFFSRNKNANNGEMNGWNEEMKRYFRDKKELFDVVQDIEENEDVMDENYEERNNVLRNEVKGGREGYLELRIPSNLDLVLELELVLE</sequence>
<reference evidence="3" key="2">
    <citation type="submission" date="2022-01" db="EMBL/GenBank/DDBJ databases">
        <authorList>
            <person name="Yamashiro T."/>
            <person name="Shiraishi A."/>
            <person name="Satake H."/>
            <person name="Nakayama K."/>
        </authorList>
    </citation>
    <scope>NUCLEOTIDE SEQUENCE</scope>
</reference>
<name>A0ABQ5AFS1_9ASTR</name>
<keyword evidence="3" id="KW-0548">Nucleotidyltransferase</keyword>
<accession>A0ABQ5AFS1</accession>
<gene>
    <name evidence="3" type="ORF">Tco_0820998</name>
</gene>
<reference evidence="3" key="1">
    <citation type="journal article" date="2022" name="Int. J. Mol. Sci.">
        <title>Draft Genome of Tanacetum Coccineum: Genomic Comparison of Closely Related Tanacetum-Family Plants.</title>
        <authorList>
            <person name="Yamashiro T."/>
            <person name="Shiraishi A."/>
            <person name="Nakayama K."/>
            <person name="Satake H."/>
        </authorList>
    </citation>
    <scope>NUCLEOTIDE SEQUENCE</scope>
</reference>
<dbReference type="EMBL" id="BQNB010012148">
    <property type="protein sequence ID" value="GJS99828.1"/>
    <property type="molecule type" value="Genomic_DNA"/>
</dbReference>
<proteinExistence type="predicted"/>
<organism evidence="3 4">
    <name type="scientific">Tanacetum coccineum</name>
    <dbReference type="NCBI Taxonomy" id="301880"/>
    <lineage>
        <taxon>Eukaryota</taxon>
        <taxon>Viridiplantae</taxon>
        <taxon>Streptophyta</taxon>
        <taxon>Embryophyta</taxon>
        <taxon>Tracheophyta</taxon>
        <taxon>Spermatophyta</taxon>
        <taxon>Magnoliopsida</taxon>
        <taxon>eudicotyledons</taxon>
        <taxon>Gunneridae</taxon>
        <taxon>Pentapetalae</taxon>
        <taxon>asterids</taxon>
        <taxon>campanulids</taxon>
        <taxon>Asterales</taxon>
        <taxon>Asteraceae</taxon>
        <taxon>Asteroideae</taxon>
        <taxon>Anthemideae</taxon>
        <taxon>Anthemidinae</taxon>
        <taxon>Tanacetum</taxon>
    </lineage>
</organism>
<evidence type="ECO:0000313" key="3">
    <source>
        <dbReference type="EMBL" id="GJS99828.1"/>
    </source>
</evidence>
<comment type="caution">
    <text evidence="3">The sequence shown here is derived from an EMBL/GenBank/DDBJ whole genome shotgun (WGS) entry which is preliminary data.</text>
</comment>
<feature type="compositionally biased region" description="Basic and acidic residues" evidence="1">
    <location>
        <begin position="417"/>
        <end position="428"/>
    </location>
</feature>
<dbReference type="Proteomes" id="UP001151760">
    <property type="component" value="Unassembled WGS sequence"/>
</dbReference>
<feature type="region of interest" description="Disordered" evidence="1">
    <location>
        <begin position="411"/>
        <end position="445"/>
    </location>
</feature>
<dbReference type="InterPro" id="IPR025558">
    <property type="entry name" value="DUF4283"/>
</dbReference>
<evidence type="ECO:0000313" key="4">
    <source>
        <dbReference type="Proteomes" id="UP001151760"/>
    </source>
</evidence>
<dbReference type="PANTHER" id="PTHR31286:SF99">
    <property type="entry name" value="DUF4283 DOMAIN-CONTAINING PROTEIN"/>
    <property type="match status" value="1"/>
</dbReference>
<keyword evidence="3" id="KW-0808">Transferase</keyword>
<dbReference type="PANTHER" id="PTHR31286">
    <property type="entry name" value="GLYCINE-RICH CELL WALL STRUCTURAL PROTEIN 1.8-LIKE"/>
    <property type="match status" value="1"/>
</dbReference>
<keyword evidence="4" id="KW-1185">Reference proteome</keyword>
<feature type="domain" description="DUF4283" evidence="2">
    <location>
        <begin position="123"/>
        <end position="200"/>
    </location>
</feature>
<dbReference type="Pfam" id="PF14111">
    <property type="entry name" value="DUF4283"/>
    <property type="match status" value="1"/>
</dbReference>
<keyword evidence="3" id="KW-0695">RNA-directed DNA polymerase</keyword>
<dbReference type="InterPro" id="IPR040256">
    <property type="entry name" value="At4g02000-like"/>
</dbReference>
<evidence type="ECO:0000256" key="1">
    <source>
        <dbReference type="SAM" id="MobiDB-lite"/>
    </source>
</evidence>
<dbReference type="GO" id="GO:0003964">
    <property type="term" value="F:RNA-directed DNA polymerase activity"/>
    <property type="evidence" value="ECO:0007669"/>
    <property type="project" value="UniProtKB-KW"/>
</dbReference>